<comment type="caution">
    <text evidence="2">The sequence shown here is derived from an EMBL/GenBank/DDBJ whole genome shotgun (WGS) entry which is preliminary data.</text>
</comment>
<evidence type="ECO:0000256" key="1">
    <source>
        <dbReference type="SAM" id="MobiDB-lite"/>
    </source>
</evidence>
<dbReference type="Proteomes" id="UP000023152">
    <property type="component" value="Unassembled WGS sequence"/>
</dbReference>
<dbReference type="OMA" id="INNRRID"/>
<name>X6P3M6_RETFI</name>
<dbReference type="PANTHER" id="PTHR48147">
    <property type="entry name" value="PROTEIN CBG23787"/>
    <property type="match status" value="1"/>
</dbReference>
<dbReference type="AlphaFoldDB" id="X6P3M6"/>
<feature type="compositionally biased region" description="Acidic residues" evidence="1">
    <location>
        <begin position="201"/>
        <end position="272"/>
    </location>
</feature>
<reference evidence="2 3" key="1">
    <citation type="journal article" date="2013" name="Curr. Biol.">
        <title>The Genome of the Foraminiferan Reticulomyxa filosa.</title>
        <authorList>
            <person name="Glockner G."/>
            <person name="Hulsmann N."/>
            <person name="Schleicher M."/>
            <person name="Noegel A.A."/>
            <person name="Eichinger L."/>
            <person name="Gallinger C."/>
            <person name="Pawlowski J."/>
            <person name="Sierra R."/>
            <person name="Euteneuer U."/>
            <person name="Pillet L."/>
            <person name="Moustafa A."/>
            <person name="Platzer M."/>
            <person name="Groth M."/>
            <person name="Szafranski K."/>
            <person name="Schliwa M."/>
        </authorList>
    </citation>
    <scope>NUCLEOTIDE SEQUENCE [LARGE SCALE GENOMIC DNA]</scope>
</reference>
<protein>
    <submittedName>
        <fullName evidence="2">Uncharacterized protein</fullName>
    </submittedName>
</protein>
<dbReference type="EMBL" id="ASPP01003636">
    <property type="protein sequence ID" value="ETO33145.1"/>
    <property type="molecule type" value="Genomic_DNA"/>
</dbReference>
<organism evidence="2 3">
    <name type="scientific">Reticulomyxa filosa</name>
    <dbReference type="NCBI Taxonomy" id="46433"/>
    <lineage>
        <taxon>Eukaryota</taxon>
        <taxon>Sar</taxon>
        <taxon>Rhizaria</taxon>
        <taxon>Retaria</taxon>
        <taxon>Foraminifera</taxon>
        <taxon>Monothalamids</taxon>
        <taxon>Reticulomyxidae</taxon>
        <taxon>Reticulomyxa</taxon>
    </lineage>
</organism>
<feature type="compositionally biased region" description="Gly residues" evidence="1">
    <location>
        <begin position="396"/>
        <end position="405"/>
    </location>
</feature>
<sequence>MKDLKDHLDKSCNLITIKQNIPYEITDQLNVMTGQIRELQNVIKDLQLQLQSEKVQTEQLKHLKVESSKKDEQIFALTKDIQQLKTEIVDLKQQQNGQIEQWKITFGVDVTKLEELVKINNRRIDNLKHKLQGKDQTITALTNDIQQLKIRNIEFETKFDNYVNEFKTYKQVIETKLDGQSANILTQIENEEIEKENVEEKDIEEEDIEEEEEIEEDTKEEEEDIQEEEENIEEEEDIQEEEESIEEEEETIEEEDYDYQDENKYEEDYDYQDENKDYDSEKKRQEEDITKFNNKWKNMLSFIQNSNLRNGVDFLLVTENEQTIYLKNCEWNNYNFGIFLLGENITLTVDCENFGHLKIKTSHLWIKHSSSEIDCSELGYPQNQGPGKGKTDQWGNSGGGGGYGTRGRSKRKGGGMYGEETLLKQIHFGSGGSGNGVGGSGGGIIELIIGQQLINHGEIHSNGGDGVDVKGGGGSGGSILIKMKSQSQSYQNTLEQTFGTIICFGGNQEFDNKGGDGRIAIHGIQLSAHDTKDIDPKPFNTI</sequence>
<evidence type="ECO:0000313" key="3">
    <source>
        <dbReference type="Proteomes" id="UP000023152"/>
    </source>
</evidence>
<feature type="region of interest" description="Disordered" evidence="1">
    <location>
        <begin position="380"/>
        <end position="414"/>
    </location>
</feature>
<dbReference type="PANTHER" id="PTHR48147:SF3">
    <property type="entry name" value="MYELIN TRANSCRIPTION FACTOR 1-LIKE PROTEIN"/>
    <property type="match status" value="1"/>
</dbReference>
<accession>X6P3M6</accession>
<feature type="region of interest" description="Disordered" evidence="1">
    <location>
        <begin position="191"/>
        <end position="284"/>
    </location>
</feature>
<proteinExistence type="predicted"/>
<gene>
    <name evidence="2" type="ORF">RFI_03963</name>
</gene>
<keyword evidence="3" id="KW-1185">Reference proteome</keyword>
<feature type="compositionally biased region" description="Basic and acidic residues" evidence="1">
    <location>
        <begin position="273"/>
        <end position="284"/>
    </location>
</feature>
<evidence type="ECO:0000313" key="2">
    <source>
        <dbReference type="EMBL" id="ETO33145.1"/>
    </source>
</evidence>